<sequence>MEKELMLRRGQGPLKGTSEPNAPGETAVRKVEKIEFQNLINRPSVYSPGLPRKDGEFSLPMHPSYPRRVSVDDLDARAARFIAEKRRLFHLIGNRPGNYSNNEQLPGGDWQLPPAVPFDDPYEQLPATLFDIPSERSPIERPRAWKNFHAVTVKEAVQCITPYLEDTSQPSQHIYFDGWRGLGASAVLTSIAEEPPPSVRHKFDKIIHIDSSRWKNRRELQRKIAQKLGLPQHVMNILDKQDEEDDFSGADEGSRIEIVAVGREIHQALQGQSCLVVFHNGSTNMVDLNDFGIPQPADRWANFVRKVLWTFRGRLHAIPGMKLAADPTRAPSTSNAESAKPSNGNQTRTDQKQLSRENVPATEGVNVDNSQVYLYSFLEDSESEQWNGLAHDEAAEIAKYSRKLGVTLETAALCCKYMLLLNSRGVDTLDFNWATHASNYWVCDGIIQEYQQDKAWEVATALLQEMKLEEFSSYKLPEFGDKTRWVVATDPYRVEEIKPETTSFFFANNRGRGVASLPTKIFQRSAEQLHVLKLCLCTFSFSSPPFLHCQKIRFLGLDKCKDQPKKLEGKEEDDRRKNNFFQSLWVLDICDTDWELDLSPNIIESMLQNIREIHIKRARIWSNSNAWTWRHVHNIHKLRVIEPTLHWKDEGKEEEMKDEFMNMSKLELLDLSGNSTIKVLPRLSGATSLSTLVLDGCIGLTTVAPEELPPSLETFSFDAGEGKQYNKKAKISRISMAGCARLENFRLRGSLPNLEELDLSNTSVKTLDLKDEVVQVPFLQRLILLGCEQIRAILWPKAGMPKLVVLRIDTRGGTEEARSETPHDADYSLVISKEHEEMCLAHVAVTDMRLLQSLLLAGSNKFCWNTTTFNLILYLSSSSKNDDGQNNRKEKIGLPSVASHLHKSPVLKSHQIYSDINTNEATGNHSAPQFQLLDFHVEIVEEISSDNVVTEQAIRAVRFVLSKVNSLHVHDNFSINTVIPESMVTRESWSNLKFCSIERCPDLNIVFTTDDVFCFPELETFLGAHLLTARCIWSKGWLALPYSGKLRAINLHLCPRLTFVLPLSWSQTLSSLETLRIIYCGDLNQVFPVEAEFLKESSTGHPRHELELPNLKHIHLHELPKLHQICEVKMFTPKLQTIWVRGCWSLKRIPATTDRPDSHPVVDCEKDWWNKLEWDGKKARHHPSLFELRHSKYYKKTLLRCSVLR</sequence>
<organism evidence="3 4">
    <name type="scientific">Sorghum bicolor</name>
    <name type="common">Sorghum</name>
    <name type="synonym">Sorghum vulgare</name>
    <dbReference type="NCBI Taxonomy" id="4558"/>
    <lineage>
        <taxon>Eukaryota</taxon>
        <taxon>Viridiplantae</taxon>
        <taxon>Streptophyta</taxon>
        <taxon>Embryophyta</taxon>
        <taxon>Tracheophyta</taxon>
        <taxon>Spermatophyta</taxon>
        <taxon>Magnoliopsida</taxon>
        <taxon>Liliopsida</taxon>
        <taxon>Poales</taxon>
        <taxon>Poaceae</taxon>
        <taxon>PACMAD clade</taxon>
        <taxon>Panicoideae</taxon>
        <taxon>Andropogonodae</taxon>
        <taxon>Andropogoneae</taxon>
        <taxon>Sorghinae</taxon>
        <taxon>Sorghum</taxon>
    </lineage>
</organism>
<feature type="compositionally biased region" description="Polar residues" evidence="1">
    <location>
        <begin position="330"/>
        <end position="348"/>
    </location>
</feature>
<dbReference type="PANTHER" id="PTHR33463">
    <property type="entry name" value="NB-ARC DOMAIN-CONTAINING PROTEIN-RELATED"/>
    <property type="match status" value="1"/>
</dbReference>
<proteinExistence type="predicted"/>
<keyword evidence="4" id="KW-1185">Reference proteome</keyword>
<accession>A0A1B6PH08</accession>
<evidence type="ECO:0000256" key="1">
    <source>
        <dbReference type="SAM" id="MobiDB-lite"/>
    </source>
</evidence>
<reference evidence="3 4" key="1">
    <citation type="journal article" date="2009" name="Nature">
        <title>The Sorghum bicolor genome and the diversification of grasses.</title>
        <authorList>
            <person name="Paterson A.H."/>
            <person name="Bowers J.E."/>
            <person name="Bruggmann R."/>
            <person name="Dubchak I."/>
            <person name="Grimwood J."/>
            <person name="Gundlach H."/>
            <person name="Haberer G."/>
            <person name="Hellsten U."/>
            <person name="Mitros T."/>
            <person name="Poliakov A."/>
            <person name="Schmutz J."/>
            <person name="Spannagl M."/>
            <person name="Tang H."/>
            <person name="Wang X."/>
            <person name="Wicker T."/>
            <person name="Bharti A.K."/>
            <person name="Chapman J."/>
            <person name="Feltus F.A."/>
            <person name="Gowik U."/>
            <person name="Grigoriev I.V."/>
            <person name="Lyons E."/>
            <person name="Maher C.A."/>
            <person name="Martis M."/>
            <person name="Narechania A."/>
            <person name="Otillar R.P."/>
            <person name="Penning B.W."/>
            <person name="Salamov A.A."/>
            <person name="Wang Y."/>
            <person name="Zhang L."/>
            <person name="Carpita N.C."/>
            <person name="Freeling M."/>
            <person name="Gingle A.R."/>
            <person name="Hash C.T."/>
            <person name="Keller B."/>
            <person name="Klein P."/>
            <person name="Kresovich S."/>
            <person name="McCann M.C."/>
            <person name="Ming R."/>
            <person name="Peterson D.G."/>
            <person name="Mehboob-ur-Rahman"/>
            <person name="Ware D."/>
            <person name="Westhoff P."/>
            <person name="Mayer K.F."/>
            <person name="Messing J."/>
            <person name="Rokhsar D.S."/>
        </authorList>
    </citation>
    <scope>NUCLEOTIDE SEQUENCE [LARGE SCALE GENOMIC DNA]</scope>
    <source>
        <strain evidence="4">cv. BTx623</strain>
    </source>
</reference>
<evidence type="ECO:0000313" key="3">
    <source>
        <dbReference type="EMBL" id="KXG24958.1"/>
    </source>
</evidence>
<dbReference type="EMBL" id="CM000766">
    <property type="protein sequence ID" value="KXG24958.1"/>
    <property type="molecule type" value="Genomic_DNA"/>
</dbReference>
<dbReference type="Pfam" id="PF23247">
    <property type="entry name" value="LRR_RPS2"/>
    <property type="match status" value="1"/>
</dbReference>
<dbReference type="OMA" id="IWNINIR"/>
<gene>
    <name evidence="3" type="ORF">SORBI_3007G103800</name>
</gene>
<dbReference type="Gramene" id="KXG24958">
    <property type="protein sequence ID" value="KXG24958"/>
    <property type="gene ID" value="SORBI_3007G103800"/>
</dbReference>
<evidence type="ECO:0000313" key="4">
    <source>
        <dbReference type="Proteomes" id="UP000000768"/>
    </source>
</evidence>
<dbReference type="Proteomes" id="UP000000768">
    <property type="component" value="Chromosome 7"/>
</dbReference>
<dbReference type="InterPro" id="IPR050905">
    <property type="entry name" value="Plant_NBS-LRR"/>
</dbReference>
<dbReference type="Gene3D" id="3.80.10.10">
    <property type="entry name" value="Ribonuclease Inhibitor"/>
    <property type="match status" value="2"/>
</dbReference>
<dbReference type="SUPFAM" id="SSF52058">
    <property type="entry name" value="L domain-like"/>
    <property type="match status" value="1"/>
</dbReference>
<feature type="region of interest" description="Disordered" evidence="1">
    <location>
        <begin position="322"/>
        <end position="361"/>
    </location>
</feature>
<protein>
    <recommendedName>
        <fullName evidence="2">Disease resistance protein At4g27190-like leucine-rich repeats domain-containing protein</fullName>
    </recommendedName>
</protein>
<dbReference type="eggNOG" id="KOG4658">
    <property type="taxonomic scope" value="Eukaryota"/>
</dbReference>
<dbReference type="InterPro" id="IPR032675">
    <property type="entry name" value="LRR_dom_sf"/>
</dbReference>
<dbReference type="InterPro" id="IPR057135">
    <property type="entry name" value="At4g27190-like_LRR"/>
</dbReference>
<dbReference type="InParanoid" id="A0A1B6PH08"/>
<reference evidence="4" key="2">
    <citation type="journal article" date="2018" name="Plant J.">
        <title>The Sorghum bicolor reference genome: improved assembly, gene annotations, a transcriptome atlas, and signatures of genome organization.</title>
        <authorList>
            <person name="McCormick R.F."/>
            <person name="Truong S.K."/>
            <person name="Sreedasyam A."/>
            <person name="Jenkins J."/>
            <person name="Shu S."/>
            <person name="Sims D."/>
            <person name="Kennedy M."/>
            <person name="Amirebrahimi M."/>
            <person name="Weers B.D."/>
            <person name="McKinley B."/>
            <person name="Mattison A."/>
            <person name="Morishige D.T."/>
            <person name="Grimwood J."/>
            <person name="Schmutz J."/>
            <person name="Mullet J.E."/>
        </authorList>
    </citation>
    <scope>NUCLEOTIDE SEQUENCE [LARGE SCALE GENOMIC DNA]</scope>
    <source>
        <strain evidence="4">cv. BTx623</strain>
    </source>
</reference>
<name>A0A1B6PH08_SORBI</name>
<dbReference type="AlphaFoldDB" id="A0A1B6PH08"/>
<dbReference type="OrthoDB" id="614998at2759"/>
<evidence type="ECO:0000259" key="2">
    <source>
        <dbReference type="Pfam" id="PF23247"/>
    </source>
</evidence>
<dbReference type="PANTHER" id="PTHR33463:SF208">
    <property type="entry name" value="OS04G0166000 PROTEIN"/>
    <property type="match status" value="1"/>
</dbReference>
<feature type="region of interest" description="Disordered" evidence="1">
    <location>
        <begin position="1"/>
        <end position="26"/>
    </location>
</feature>
<feature type="domain" description="Disease resistance protein At4g27190-like leucine-rich repeats" evidence="2">
    <location>
        <begin position="1042"/>
        <end position="1149"/>
    </location>
</feature>